<dbReference type="Pfam" id="PF13191">
    <property type="entry name" value="AAA_16"/>
    <property type="match status" value="1"/>
</dbReference>
<comment type="caution">
    <text evidence="2">The sequence shown here is derived from an EMBL/GenBank/DDBJ whole genome shotgun (WGS) entry which is preliminary data.</text>
</comment>
<feature type="domain" description="Orc1-like AAA ATPase" evidence="1">
    <location>
        <begin position="146"/>
        <end position="272"/>
    </location>
</feature>
<dbReference type="InterPro" id="IPR041664">
    <property type="entry name" value="AAA_16"/>
</dbReference>
<accession>A0A1V1P4E9</accession>
<name>A0A1V1P4E9_9BACT</name>
<sequence>MLASIHFGKNWKFWVMTNIDSPIAIDHLFYILNNTTYDRPRLRALYALQQFPQSQILAYIEQNSLQTDLKNVVEEYVLKGRIIDYITMQQQSIPHKVNAVLKELNLLWNEDIQGVGLFGISNKTTDKESALKISFDSYISDKARWFVGRQFIIEEIDRFINSKDQESGYVIIKGEPGIGKSAFMAQLVKSRGYIHHFNVALQSINTVRHFLANIYSQITSKFDIKDIPWSEEAANDGVLLNQLLEEASLQTQDKLVILIDALDELDSSELKTNTNAFFLPKQLPKIFTLSLPRVVNLISDFTSQKGRKRDHIRIFISKQYPGCHSIYPGTIIR</sequence>
<proteinExistence type="predicted"/>
<dbReference type="SUPFAM" id="SSF52540">
    <property type="entry name" value="P-loop containing nucleoside triphosphate hydrolases"/>
    <property type="match status" value="1"/>
</dbReference>
<dbReference type="AlphaFoldDB" id="A0A1V1P4E9"/>
<dbReference type="Gene3D" id="3.40.50.300">
    <property type="entry name" value="P-loop containing nucleotide triphosphate hydrolases"/>
    <property type="match status" value="1"/>
</dbReference>
<protein>
    <recommendedName>
        <fullName evidence="1">Orc1-like AAA ATPase domain-containing protein</fullName>
    </recommendedName>
</protein>
<evidence type="ECO:0000313" key="2">
    <source>
        <dbReference type="EMBL" id="ETR69769.1"/>
    </source>
</evidence>
<dbReference type="InterPro" id="IPR052752">
    <property type="entry name" value="NACHT-WD_repeat"/>
</dbReference>
<reference evidence="3" key="1">
    <citation type="submission" date="2012-11" db="EMBL/GenBank/DDBJ databases">
        <authorList>
            <person name="Lucero-Rivera Y.E."/>
            <person name="Tovar-Ramirez D."/>
        </authorList>
    </citation>
    <scope>NUCLEOTIDE SEQUENCE [LARGE SCALE GENOMIC DNA]</scope>
    <source>
        <strain evidence="3">Araruama</strain>
    </source>
</reference>
<dbReference type="Proteomes" id="UP000189670">
    <property type="component" value="Unassembled WGS sequence"/>
</dbReference>
<organism evidence="2 3">
    <name type="scientific">Candidatus Magnetoglobus multicellularis str. Araruama</name>
    <dbReference type="NCBI Taxonomy" id="890399"/>
    <lineage>
        <taxon>Bacteria</taxon>
        <taxon>Pseudomonadati</taxon>
        <taxon>Thermodesulfobacteriota</taxon>
        <taxon>Desulfobacteria</taxon>
        <taxon>Desulfobacterales</taxon>
        <taxon>Desulfobacteraceae</taxon>
        <taxon>Candidatus Magnetoglobus</taxon>
    </lineage>
</organism>
<dbReference type="PANTHER" id="PTHR19871">
    <property type="entry name" value="BETA TRANSDUCIN-RELATED PROTEIN"/>
    <property type="match status" value="1"/>
</dbReference>
<gene>
    <name evidence="2" type="ORF">OMM_03711</name>
</gene>
<evidence type="ECO:0000313" key="3">
    <source>
        <dbReference type="Proteomes" id="UP000189670"/>
    </source>
</evidence>
<dbReference type="PANTHER" id="PTHR19871:SF14">
    <property type="entry name" value="DUF4062 DOMAIN-CONTAINING PROTEIN"/>
    <property type="match status" value="1"/>
</dbReference>
<evidence type="ECO:0000259" key="1">
    <source>
        <dbReference type="Pfam" id="PF13191"/>
    </source>
</evidence>
<dbReference type="InterPro" id="IPR027417">
    <property type="entry name" value="P-loop_NTPase"/>
</dbReference>
<dbReference type="EMBL" id="ATBP01000565">
    <property type="protein sequence ID" value="ETR69769.1"/>
    <property type="molecule type" value="Genomic_DNA"/>
</dbReference>